<protein>
    <submittedName>
        <fullName evidence="1">Uncharacterized protein</fullName>
    </submittedName>
</protein>
<sequence length="79" mass="9268">MRDIVHGVFNFPVLHGDDEDSMNEHVGDSAEELLYLFEEPSRKAHSFHYQLEDGKQKLYSGCSRFSNLSVRLYHIKCMY</sequence>
<comment type="caution">
    <text evidence="1">The sequence shown here is derived from an EMBL/GenBank/DDBJ whole genome shotgun (WGS) entry which is preliminary data.</text>
</comment>
<gene>
    <name evidence="1" type="ORF">Ahy_B02g061633</name>
</gene>
<proteinExistence type="predicted"/>
<reference evidence="1 2" key="1">
    <citation type="submission" date="2019-01" db="EMBL/GenBank/DDBJ databases">
        <title>Sequencing of cultivated peanut Arachis hypogaea provides insights into genome evolution and oil improvement.</title>
        <authorList>
            <person name="Chen X."/>
        </authorList>
    </citation>
    <scope>NUCLEOTIDE SEQUENCE [LARGE SCALE GENOMIC DNA]</scope>
    <source>
        <strain evidence="2">cv. Fuhuasheng</strain>
        <tissue evidence="1">Leaves</tissue>
    </source>
</reference>
<accession>A0A445ALQ2</accession>
<dbReference type="Proteomes" id="UP000289738">
    <property type="component" value="Chromosome B02"/>
</dbReference>
<evidence type="ECO:0000313" key="1">
    <source>
        <dbReference type="EMBL" id="RYR27294.1"/>
    </source>
</evidence>
<evidence type="ECO:0000313" key="2">
    <source>
        <dbReference type="Proteomes" id="UP000289738"/>
    </source>
</evidence>
<name>A0A445ALQ2_ARAHY</name>
<keyword evidence="2" id="KW-1185">Reference proteome</keyword>
<organism evidence="1 2">
    <name type="scientific">Arachis hypogaea</name>
    <name type="common">Peanut</name>
    <dbReference type="NCBI Taxonomy" id="3818"/>
    <lineage>
        <taxon>Eukaryota</taxon>
        <taxon>Viridiplantae</taxon>
        <taxon>Streptophyta</taxon>
        <taxon>Embryophyta</taxon>
        <taxon>Tracheophyta</taxon>
        <taxon>Spermatophyta</taxon>
        <taxon>Magnoliopsida</taxon>
        <taxon>eudicotyledons</taxon>
        <taxon>Gunneridae</taxon>
        <taxon>Pentapetalae</taxon>
        <taxon>rosids</taxon>
        <taxon>fabids</taxon>
        <taxon>Fabales</taxon>
        <taxon>Fabaceae</taxon>
        <taxon>Papilionoideae</taxon>
        <taxon>50 kb inversion clade</taxon>
        <taxon>dalbergioids sensu lato</taxon>
        <taxon>Dalbergieae</taxon>
        <taxon>Pterocarpus clade</taxon>
        <taxon>Arachis</taxon>
    </lineage>
</organism>
<dbReference type="EMBL" id="SDMP01000012">
    <property type="protein sequence ID" value="RYR27294.1"/>
    <property type="molecule type" value="Genomic_DNA"/>
</dbReference>
<dbReference type="AlphaFoldDB" id="A0A445ALQ2"/>